<comment type="similarity">
    <text evidence="1">Belongs to the histidine acid phosphatase family.</text>
</comment>
<organism evidence="2 3">
    <name type="scientific">Musca domestica</name>
    <name type="common">House fly</name>
    <dbReference type="NCBI Taxonomy" id="7370"/>
    <lineage>
        <taxon>Eukaryota</taxon>
        <taxon>Metazoa</taxon>
        <taxon>Ecdysozoa</taxon>
        <taxon>Arthropoda</taxon>
        <taxon>Hexapoda</taxon>
        <taxon>Insecta</taxon>
        <taxon>Pterygota</taxon>
        <taxon>Neoptera</taxon>
        <taxon>Endopterygota</taxon>
        <taxon>Diptera</taxon>
        <taxon>Brachycera</taxon>
        <taxon>Muscomorpha</taxon>
        <taxon>Muscoidea</taxon>
        <taxon>Muscidae</taxon>
        <taxon>Musca</taxon>
    </lineage>
</organism>
<name>A0ABM3VHJ3_MUSDO</name>
<evidence type="ECO:0000256" key="1">
    <source>
        <dbReference type="ARBA" id="ARBA00005375"/>
    </source>
</evidence>
<dbReference type="PANTHER" id="PTHR11567">
    <property type="entry name" value="ACID PHOSPHATASE-RELATED"/>
    <property type="match status" value="1"/>
</dbReference>
<dbReference type="CDD" id="cd07061">
    <property type="entry name" value="HP_HAP_like"/>
    <property type="match status" value="1"/>
</dbReference>
<keyword evidence="2" id="KW-1185">Reference proteome</keyword>
<evidence type="ECO:0000313" key="2">
    <source>
        <dbReference type="Proteomes" id="UP001652621"/>
    </source>
</evidence>
<dbReference type="Pfam" id="PF14223">
    <property type="entry name" value="Retrotran_gag_2"/>
    <property type="match status" value="1"/>
</dbReference>
<dbReference type="InterPro" id="IPR000560">
    <property type="entry name" value="His_Pase_clade-2"/>
</dbReference>
<dbReference type="PANTHER" id="PTHR11567:SF205">
    <property type="entry name" value="GH28721P-RELATED"/>
    <property type="match status" value="1"/>
</dbReference>
<accession>A0ABM3VHJ3</accession>
<dbReference type="Proteomes" id="UP001652621">
    <property type="component" value="Unplaced"/>
</dbReference>
<dbReference type="GeneID" id="101895050"/>
<dbReference type="Pfam" id="PF00328">
    <property type="entry name" value="His_Phos_2"/>
    <property type="match status" value="1"/>
</dbReference>
<proteinExistence type="inferred from homology"/>
<dbReference type="InterPro" id="IPR029033">
    <property type="entry name" value="His_PPase_superfam"/>
</dbReference>
<dbReference type="SUPFAM" id="SSF53254">
    <property type="entry name" value="Phosphoglycerate mutase-like"/>
    <property type="match status" value="1"/>
</dbReference>
<sequence length="433" mass="50296">MSYILSIEKLSEDNYESWHLQMKAVLVHHDLWEVICDEEAAEKTSEWKKKDDKAMATIVLSITPVQLSHIKNCKTAKDAWKSLSDIHRPKGPIRKLFRHGPRTPVDTYPNDPYINETFFPYGWGHLTNDAKKELFKIGNALAKRYQQLLKPHYKPDLIYAQSSASPRTLMSMATVLAGMLPPVNTPMEWNFKLNWQPIPIVSIPEEMDIWLRMKVPCPRYDQALNEVLQLPQVKLEIDDHKSLFQELSKITGLNITTAADITSLYITLLAEQSYGVDLPSWTEDYYPDRMQFMAKQSYIYNGYTTEMQRLKGGPFLEKIFGQMLAKENGTLLPEERTMFVYCAHDWTITNVLLALKVWQRQMPRFSALIAFELHQNSETNEYYVEIYFQNDPQLEPQPLTIPGCSFQCPLHKLLELTEDVMPSTPYEEMCKLK</sequence>
<dbReference type="Gene3D" id="3.40.50.1240">
    <property type="entry name" value="Phosphoglycerate mutase-like"/>
    <property type="match status" value="1"/>
</dbReference>
<protein>
    <submittedName>
        <fullName evidence="3">Venom acid phosphatase Acph-1</fullName>
    </submittedName>
</protein>
<reference evidence="3" key="1">
    <citation type="submission" date="2025-08" db="UniProtKB">
        <authorList>
            <consortium name="RefSeq"/>
        </authorList>
    </citation>
    <scope>IDENTIFICATION</scope>
    <source>
        <strain evidence="3">Aabys</strain>
        <tissue evidence="3">Whole body</tissue>
    </source>
</reference>
<dbReference type="InterPro" id="IPR050645">
    <property type="entry name" value="Histidine_acid_phosphatase"/>
</dbReference>
<gene>
    <name evidence="3" type="primary">LOC101895050</name>
</gene>
<dbReference type="RefSeq" id="XP_058985266.1">
    <property type="nucleotide sequence ID" value="XM_059129283.1"/>
</dbReference>
<evidence type="ECO:0000313" key="3">
    <source>
        <dbReference type="RefSeq" id="XP_058985266.1"/>
    </source>
</evidence>